<feature type="domain" description="HTH cro/C1-type" evidence="2">
    <location>
        <begin position="10"/>
        <end position="39"/>
    </location>
</feature>
<feature type="domain" description="HTH luxR-type" evidence="1">
    <location>
        <begin position="1"/>
        <end position="63"/>
    </location>
</feature>
<comment type="caution">
    <text evidence="3">The sequence shown here is derived from an EMBL/GenBank/DDBJ whole genome shotgun (WGS) entry which is preliminary data.</text>
</comment>
<dbReference type="AlphaFoldDB" id="A0AAP2GNG8"/>
<dbReference type="Pfam" id="PF00196">
    <property type="entry name" value="GerE"/>
    <property type="match status" value="1"/>
</dbReference>
<dbReference type="SMART" id="SM00421">
    <property type="entry name" value="HTH_LUXR"/>
    <property type="match status" value="1"/>
</dbReference>
<keyword evidence="4" id="KW-1185">Reference proteome</keyword>
<name>A0AAP2GNG8_9BACT</name>
<dbReference type="InterPro" id="IPR016032">
    <property type="entry name" value="Sig_transdc_resp-reg_C-effctor"/>
</dbReference>
<sequence>MKVSISSRELEILRKSADGLTVQQIAHELNVSQQMITKIQKEILQRTGAVNLLKALQALAKKGFVLTE</sequence>
<dbReference type="InterPro" id="IPR000792">
    <property type="entry name" value="Tscrpt_reg_LuxR_C"/>
</dbReference>
<evidence type="ECO:0000259" key="2">
    <source>
        <dbReference type="PROSITE" id="PS50943"/>
    </source>
</evidence>
<dbReference type="Gene3D" id="1.10.10.10">
    <property type="entry name" value="Winged helix-like DNA-binding domain superfamily/Winged helix DNA-binding domain"/>
    <property type="match status" value="1"/>
</dbReference>
<gene>
    <name evidence="3" type="ORF">KK083_06425</name>
</gene>
<evidence type="ECO:0000259" key="1">
    <source>
        <dbReference type="PROSITE" id="PS50043"/>
    </source>
</evidence>
<organism evidence="3 4">
    <name type="scientific">Chryseosolibacter histidini</name>
    <dbReference type="NCBI Taxonomy" id="2782349"/>
    <lineage>
        <taxon>Bacteria</taxon>
        <taxon>Pseudomonadati</taxon>
        <taxon>Bacteroidota</taxon>
        <taxon>Cytophagia</taxon>
        <taxon>Cytophagales</taxon>
        <taxon>Chryseotaleaceae</taxon>
        <taxon>Chryseosolibacter</taxon>
    </lineage>
</organism>
<reference evidence="3 4" key="1">
    <citation type="submission" date="2021-05" db="EMBL/GenBank/DDBJ databases">
        <title>A Polyphasic approach of four new species of the genus Ohtaekwangia: Ohtaekwangia histidinii sp. nov., Ohtaekwangia cretensis sp. nov., Ohtaekwangia indiensis sp. nov., Ohtaekwangia reichenbachii sp. nov. from diverse environment.</title>
        <authorList>
            <person name="Octaviana S."/>
        </authorList>
    </citation>
    <scope>NUCLEOTIDE SEQUENCE [LARGE SCALE GENOMIC DNA]</scope>
    <source>
        <strain evidence="3 4">PWU4</strain>
    </source>
</reference>
<dbReference type="PROSITE" id="PS50043">
    <property type="entry name" value="HTH_LUXR_2"/>
    <property type="match status" value="1"/>
</dbReference>
<dbReference type="Proteomes" id="UP001319200">
    <property type="component" value="Unassembled WGS sequence"/>
</dbReference>
<dbReference type="EMBL" id="JAHESF010000005">
    <property type="protein sequence ID" value="MBT1696502.1"/>
    <property type="molecule type" value="Genomic_DNA"/>
</dbReference>
<dbReference type="InterPro" id="IPR001387">
    <property type="entry name" value="Cro/C1-type_HTH"/>
</dbReference>
<dbReference type="GO" id="GO:0003677">
    <property type="term" value="F:DNA binding"/>
    <property type="evidence" value="ECO:0007669"/>
    <property type="project" value="InterPro"/>
</dbReference>
<accession>A0AAP2GNG8</accession>
<dbReference type="PRINTS" id="PR00038">
    <property type="entry name" value="HTHLUXR"/>
</dbReference>
<dbReference type="InterPro" id="IPR036388">
    <property type="entry name" value="WH-like_DNA-bd_sf"/>
</dbReference>
<dbReference type="GO" id="GO:0006355">
    <property type="term" value="P:regulation of DNA-templated transcription"/>
    <property type="evidence" value="ECO:0007669"/>
    <property type="project" value="InterPro"/>
</dbReference>
<dbReference type="RefSeq" id="WP_254161786.1">
    <property type="nucleotide sequence ID" value="NZ_JAHESF010000005.1"/>
</dbReference>
<proteinExistence type="predicted"/>
<evidence type="ECO:0000313" key="3">
    <source>
        <dbReference type="EMBL" id="MBT1696502.1"/>
    </source>
</evidence>
<protein>
    <submittedName>
        <fullName evidence="3">Helix-turn-helix domain-containing protein</fullName>
    </submittedName>
</protein>
<evidence type="ECO:0000313" key="4">
    <source>
        <dbReference type="Proteomes" id="UP001319200"/>
    </source>
</evidence>
<dbReference type="PROSITE" id="PS50943">
    <property type="entry name" value="HTH_CROC1"/>
    <property type="match status" value="1"/>
</dbReference>
<dbReference type="SUPFAM" id="SSF46894">
    <property type="entry name" value="C-terminal effector domain of the bipartite response regulators"/>
    <property type="match status" value="1"/>
</dbReference>